<gene>
    <name evidence="2" type="ORF">SAMN05443377_104134</name>
</gene>
<sequence>MKPRVLTLLKYLRPGDIVLDAHRQLHEGSPGHVPGTHAASPGFRSRSSAGGAGGSAAELPRSDRAPRWVSVNGAGTSAEPLVSP</sequence>
<feature type="region of interest" description="Disordered" evidence="1">
    <location>
        <begin position="24"/>
        <end position="84"/>
    </location>
</feature>
<keyword evidence="3" id="KW-1185">Reference proteome</keyword>
<evidence type="ECO:0000256" key="1">
    <source>
        <dbReference type="SAM" id="MobiDB-lite"/>
    </source>
</evidence>
<protein>
    <submittedName>
        <fullName evidence="2">Uncharacterized protein</fullName>
    </submittedName>
</protein>
<name>A0A1H9QUM7_9ACTN</name>
<dbReference type="Proteomes" id="UP000198815">
    <property type="component" value="Unassembled WGS sequence"/>
</dbReference>
<organism evidence="2 3">
    <name type="scientific">Propionibacterium cyclohexanicum</name>
    <dbReference type="NCBI Taxonomy" id="64702"/>
    <lineage>
        <taxon>Bacteria</taxon>
        <taxon>Bacillati</taxon>
        <taxon>Actinomycetota</taxon>
        <taxon>Actinomycetes</taxon>
        <taxon>Propionibacteriales</taxon>
        <taxon>Propionibacteriaceae</taxon>
        <taxon>Propionibacterium</taxon>
    </lineage>
</organism>
<dbReference type="EMBL" id="FOGZ01000004">
    <property type="protein sequence ID" value="SER64158.1"/>
    <property type="molecule type" value="Genomic_DNA"/>
</dbReference>
<reference evidence="2 3" key="1">
    <citation type="submission" date="2016-10" db="EMBL/GenBank/DDBJ databases">
        <authorList>
            <person name="de Groot N.N."/>
        </authorList>
    </citation>
    <scope>NUCLEOTIDE SEQUENCE [LARGE SCALE GENOMIC DNA]</scope>
    <source>
        <strain evidence="2 3">DSM 16859</strain>
    </source>
</reference>
<evidence type="ECO:0000313" key="3">
    <source>
        <dbReference type="Proteomes" id="UP000198815"/>
    </source>
</evidence>
<dbReference type="AlphaFoldDB" id="A0A1H9QUM7"/>
<evidence type="ECO:0000313" key="2">
    <source>
        <dbReference type="EMBL" id="SER64158.1"/>
    </source>
</evidence>
<accession>A0A1H9QUM7</accession>
<proteinExistence type="predicted"/>
<dbReference type="STRING" id="64702.SAMN05443377_104134"/>
<feature type="compositionally biased region" description="Low complexity" evidence="1">
    <location>
        <begin position="38"/>
        <end position="49"/>
    </location>
</feature>